<protein>
    <submittedName>
        <fullName evidence="1">Uncharacterized protein</fullName>
    </submittedName>
</protein>
<dbReference type="AlphaFoldDB" id="A0A9P7YW43"/>
<proteinExistence type="predicted"/>
<dbReference type="EMBL" id="MU254331">
    <property type="protein sequence ID" value="KAG9240835.1"/>
    <property type="molecule type" value="Genomic_DNA"/>
</dbReference>
<sequence length="262" mass="29022">MGVDGRNASRRVRDSEEKEVITSAIMIIEAFVREKGWPERLQGAKLLVDKQIEGLGKGVRDLAKGYNGSKPLTCAEVVRTKGSPGKEMPVPARRTREVVIVPRKSQGTRKTSAEVVRDVDTALKENVVTASRTLPSGNTVITFDKSASKEKWAKTQVLAEGVGQTLEFVREYTVLLHGIRVATVDTRDQGKAKEEIYAQNRGLEGKVEIVRVAWPKKTIKDGKRIAPLHIGMAEPEQANILIDQGLLYGSELHDCEVFYNIF</sequence>
<evidence type="ECO:0000313" key="1">
    <source>
        <dbReference type="EMBL" id="KAG9240835.1"/>
    </source>
</evidence>
<accession>A0A9P7YW43</accession>
<gene>
    <name evidence="1" type="ORF">BJ878DRAFT_559605</name>
</gene>
<organism evidence="1 2">
    <name type="scientific">Calycina marina</name>
    <dbReference type="NCBI Taxonomy" id="1763456"/>
    <lineage>
        <taxon>Eukaryota</taxon>
        <taxon>Fungi</taxon>
        <taxon>Dikarya</taxon>
        <taxon>Ascomycota</taxon>
        <taxon>Pezizomycotina</taxon>
        <taxon>Leotiomycetes</taxon>
        <taxon>Helotiales</taxon>
        <taxon>Pezizellaceae</taxon>
        <taxon>Calycina</taxon>
    </lineage>
</organism>
<reference evidence="1" key="1">
    <citation type="journal article" date="2021" name="IMA Fungus">
        <title>Genomic characterization of three marine fungi, including Emericellopsis atlantica sp. nov. with signatures of a generalist lifestyle and marine biomass degradation.</title>
        <authorList>
            <person name="Hagestad O.C."/>
            <person name="Hou L."/>
            <person name="Andersen J.H."/>
            <person name="Hansen E.H."/>
            <person name="Altermark B."/>
            <person name="Li C."/>
            <person name="Kuhnert E."/>
            <person name="Cox R.J."/>
            <person name="Crous P.W."/>
            <person name="Spatafora J.W."/>
            <person name="Lail K."/>
            <person name="Amirebrahimi M."/>
            <person name="Lipzen A."/>
            <person name="Pangilinan J."/>
            <person name="Andreopoulos W."/>
            <person name="Hayes R.D."/>
            <person name="Ng V."/>
            <person name="Grigoriev I.V."/>
            <person name="Jackson S.A."/>
            <person name="Sutton T.D.S."/>
            <person name="Dobson A.D.W."/>
            <person name="Rama T."/>
        </authorList>
    </citation>
    <scope>NUCLEOTIDE SEQUENCE</scope>
    <source>
        <strain evidence="1">TRa3180A</strain>
    </source>
</reference>
<keyword evidence="2" id="KW-1185">Reference proteome</keyword>
<evidence type="ECO:0000313" key="2">
    <source>
        <dbReference type="Proteomes" id="UP000887226"/>
    </source>
</evidence>
<name>A0A9P7YW43_9HELO</name>
<dbReference type="Proteomes" id="UP000887226">
    <property type="component" value="Unassembled WGS sequence"/>
</dbReference>
<comment type="caution">
    <text evidence="1">The sequence shown here is derived from an EMBL/GenBank/DDBJ whole genome shotgun (WGS) entry which is preliminary data.</text>
</comment>
<dbReference type="OrthoDB" id="3856898at2759"/>